<proteinExistence type="predicted"/>
<organism evidence="1 2">
    <name type="scientific">Artomyces pyxidatus</name>
    <dbReference type="NCBI Taxonomy" id="48021"/>
    <lineage>
        <taxon>Eukaryota</taxon>
        <taxon>Fungi</taxon>
        <taxon>Dikarya</taxon>
        <taxon>Basidiomycota</taxon>
        <taxon>Agaricomycotina</taxon>
        <taxon>Agaricomycetes</taxon>
        <taxon>Russulales</taxon>
        <taxon>Auriscalpiaceae</taxon>
        <taxon>Artomyces</taxon>
    </lineage>
</organism>
<name>A0ACB8SDY0_9AGAM</name>
<dbReference type="Proteomes" id="UP000814140">
    <property type="component" value="Unassembled WGS sequence"/>
</dbReference>
<reference evidence="1" key="1">
    <citation type="submission" date="2021-03" db="EMBL/GenBank/DDBJ databases">
        <authorList>
            <consortium name="DOE Joint Genome Institute"/>
            <person name="Ahrendt S."/>
            <person name="Looney B.P."/>
            <person name="Miyauchi S."/>
            <person name="Morin E."/>
            <person name="Drula E."/>
            <person name="Courty P.E."/>
            <person name="Chicoki N."/>
            <person name="Fauchery L."/>
            <person name="Kohler A."/>
            <person name="Kuo A."/>
            <person name="Labutti K."/>
            <person name="Pangilinan J."/>
            <person name="Lipzen A."/>
            <person name="Riley R."/>
            <person name="Andreopoulos W."/>
            <person name="He G."/>
            <person name="Johnson J."/>
            <person name="Barry K.W."/>
            <person name="Grigoriev I.V."/>
            <person name="Nagy L."/>
            <person name="Hibbett D."/>
            <person name="Henrissat B."/>
            <person name="Matheny P.B."/>
            <person name="Labbe J."/>
            <person name="Martin F."/>
        </authorList>
    </citation>
    <scope>NUCLEOTIDE SEQUENCE</scope>
    <source>
        <strain evidence="1">HHB10654</strain>
    </source>
</reference>
<accession>A0ACB8SDY0</accession>
<reference evidence="1" key="2">
    <citation type="journal article" date="2022" name="New Phytol.">
        <title>Evolutionary transition to the ectomycorrhizal habit in the genomes of a hyperdiverse lineage of mushroom-forming fungi.</title>
        <authorList>
            <person name="Looney B."/>
            <person name="Miyauchi S."/>
            <person name="Morin E."/>
            <person name="Drula E."/>
            <person name="Courty P.E."/>
            <person name="Kohler A."/>
            <person name="Kuo A."/>
            <person name="LaButti K."/>
            <person name="Pangilinan J."/>
            <person name="Lipzen A."/>
            <person name="Riley R."/>
            <person name="Andreopoulos W."/>
            <person name="He G."/>
            <person name="Johnson J."/>
            <person name="Nolan M."/>
            <person name="Tritt A."/>
            <person name="Barry K.W."/>
            <person name="Grigoriev I.V."/>
            <person name="Nagy L.G."/>
            <person name="Hibbett D."/>
            <person name="Henrissat B."/>
            <person name="Matheny P.B."/>
            <person name="Labbe J."/>
            <person name="Martin F.M."/>
        </authorList>
    </citation>
    <scope>NUCLEOTIDE SEQUENCE</scope>
    <source>
        <strain evidence="1">HHB10654</strain>
    </source>
</reference>
<keyword evidence="2" id="KW-1185">Reference proteome</keyword>
<gene>
    <name evidence="1" type="ORF">BV25DRAFT_1833645</name>
</gene>
<comment type="caution">
    <text evidence="1">The sequence shown here is derived from an EMBL/GenBank/DDBJ whole genome shotgun (WGS) entry which is preliminary data.</text>
</comment>
<dbReference type="EMBL" id="MU277434">
    <property type="protein sequence ID" value="KAI0054438.1"/>
    <property type="molecule type" value="Genomic_DNA"/>
</dbReference>
<evidence type="ECO:0000313" key="2">
    <source>
        <dbReference type="Proteomes" id="UP000814140"/>
    </source>
</evidence>
<protein>
    <submittedName>
        <fullName evidence="1">Uncharacterized protein</fullName>
    </submittedName>
</protein>
<sequence>MDGNVSRMRIMTDMYLATLMILTLLSSERHHLGPKTLVCVIQAEGYWSGQKYRH</sequence>
<evidence type="ECO:0000313" key="1">
    <source>
        <dbReference type="EMBL" id="KAI0054438.1"/>
    </source>
</evidence>